<evidence type="ECO:0000313" key="5">
    <source>
        <dbReference type="EMBL" id="MBW3470054.1"/>
    </source>
</evidence>
<comment type="function">
    <text evidence="4">Specifically methylates the N7 position of a guanine in 16S rRNA.</text>
</comment>
<keyword evidence="4" id="KW-0698">rRNA processing</keyword>
<evidence type="ECO:0000256" key="4">
    <source>
        <dbReference type="HAMAP-Rule" id="MF_00074"/>
    </source>
</evidence>
<evidence type="ECO:0000256" key="3">
    <source>
        <dbReference type="ARBA" id="ARBA00022691"/>
    </source>
</evidence>
<feature type="binding site" evidence="4">
    <location>
        <position position="71"/>
    </location>
    <ligand>
        <name>S-adenosyl-L-methionine</name>
        <dbReference type="ChEBI" id="CHEBI:59789"/>
    </ligand>
</feature>
<evidence type="ECO:0000256" key="1">
    <source>
        <dbReference type="ARBA" id="ARBA00022603"/>
    </source>
</evidence>
<comment type="subcellular location">
    <subcellularLocation>
        <location evidence="4">Cytoplasm</location>
    </subcellularLocation>
</comment>
<dbReference type="Pfam" id="PF02527">
    <property type="entry name" value="GidB"/>
    <property type="match status" value="1"/>
</dbReference>
<evidence type="ECO:0000256" key="2">
    <source>
        <dbReference type="ARBA" id="ARBA00022679"/>
    </source>
</evidence>
<dbReference type="Proteomes" id="UP000727490">
    <property type="component" value="Unassembled WGS sequence"/>
</dbReference>
<feature type="binding site" evidence="4">
    <location>
        <begin position="122"/>
        <end position="123"/>
    </location>
    <ligand>
        <name>S-adenosyl-L-methionine</name>
        <dbReference type="ChEBI" id="CHEBI:59789"/>
    </ligand>
</feature>
<dbReference type="PANTHER" id="PTHR31760:SF0">
    <property type="entry name" value="S-ADENOSYL-L-METHIONINE-DEPENDENT METHYLTRANSFERASES SUPERFAMILY PROTEIN"/>
    <property type="match status" value="1"/>
</dbReference>
<comment type="similarity">
    <text evidence="4">Belongs to the methyltransferase superfamily. RNA methyltransferase RsmG family.</text>
</comment>
<dbReference type="NCBIfam" id="TIGR00138">
    <property type="entry name" value="rsmG_gidB"/>
    <property type="match status" value="1"/>
</dbReference>
<comment type="caution">
    <text evidence="4">Lacks conserved residue(s) required for the propagation of feature annotation.</text>
</comment>
<organism evidence="5 6">
    <name type="scientific">Arthrospiribacter ruber</name>
    <dbReference type="NCBI Taxonomy" id="2487934"/>
    <lineage>
        <taxon>Bacteria</taxon>
        <taxon>Pseudomonadati</taxon>
        <taxon>Bacteroidota</taxon>
        <taxon>Cytophagia</taxon>
        <taxon>Cytophagales</taxon>
        <taxon>Cyclobacteriaceae</taxon>
        <taxon>Arthrospiribacter</taxon>
    </lineage>
</organism>
<reference evidence="5 6" key="1">
    <citation type="journal article" date="2020" name="Syst. Appl. Microbiol.">
        <title>Arthrospiribacter ruber gen. nov., sp. nov., a novel bacterium isolated from Arthrospira cultures.</title>
        <authorList>
            <person name="Waleron M."/>
            <person name="Misztak A."/>
            <person name="Waleron M.M."/>
            <person name="Furmaniak M."/>
            <person name="Mrozik A."/>
            <person name="Waleron K."/>
        </authorList>
    </citation>
    <scope>NUCLEOTIDE SEQUENCE [LARGE SCALE GENOMIC DNA]</scope>
    <source>
        <strain evidence="5 6">DPMB0001</strain>
    </source>
</reference>
<dbReference type="EC" id="2.1.1.-" evidence="4"/>
<dbReference type="GO" id="GO:0005829">
    <property type="term" value="C:cytosol"/>
    <property type="evidence" value="ECO:0007669"/>
    <property type="project" value="TreeGrafter"/>
</dbReference>
<feature type="binding site" evidence="4">
    <location>
        <position position="76"/>
    </location>
    <ligand>
        <name>S-adenosyl-L-methionine</name>
        <dbReference type="ChEBI" id="CHEBI:59789"/>
    </ligand>
</feature>
<feature type="binding site" evidence="4">
    <location>
        <position position="135"/>
    </location>
    <ligand>
        <name>S-adenosyl-L-methionine</name>
        <dbReference type="ChEBI" id="CHEBI:59789"/>
    </ligand>
</feature>
<dbReference type="EMBL" id="RPHB01000011">
    <property type="protein sequence ID" value="MBW3470054.1"/>
    <property type="molecule type" value="Genomic_DNA"/>
</dbReference>
<dbReference type="PANTHER" id="PTHR31760">
    <property type="entry name" value="S-ADENOSYL-L-METHIONINE-DEPENDENT METHYLTRANSFERASES SUPERFAMILY PROTEIN"/>
    <property type="match status" value="1"/>
</dbReference>
<gene>
    <name evidence="4 5" type="primary">rsmG</name>
    <name evidence="5" type="ORF">EGN73_19865</name>
</gene>
<sequence>MELLLKYFPHLTEDQIDKFKKLEALYADWNEKINVISRKDVEHFYERHVLHSLGIAKVIQFEPGTKILDIGTGGGFPGIPLAIMFPDCHFHLVDSIGKKITVVKDIARQLKLSNVEAQQARAEALVRRYDFVVSRAVTRFTNFVPWVKNKFRKEDINEMQNGMLLLKGGDVDEEMEERNVGYITYHLEDYFKEDFFETKKVVYVPWEGKR</sequence>
<name>A0A951J175_9BACT</name>
<comment type="caution">
    <text evidence="5">The sequence shown here is derived from an EMBL/GenBank/DDBJ whole genome shotgun (WGS) entry which is preliminary data.</text>
</comment>
<keyword evidence="6" id="KW-1185">Reference proteome</keyword>
<keyword evidence="3 4" id="KW-0949">S-adenosyl-L-methionine</keyword>
<dbReference type="CDD" id="cd02440">
    <property type="entry name" value="AdoMet_MTases"/>
    <property type="match status" value="1"/>
</dbReference>
<proteinExistence type="inferred from homology"/>
<dbReference type="AlphaFoldDB" id="A0A951J175"/>
<dbReference type="HAMAP" id="MF_00074">
    <property type="entry name" value="16SrRNA_methyltr_G"/>
    <property type="match status" value="1"/>
</dbReference>
<dbReference type="PIRSF" id="PIRSF003078">
    <property type="entry name" value="GidB"/>
    <property type="match status" value="1"/>
</dbReference>
<dbReference type="InterPro" id="IPR003682">
    <property type="entry name" value="rRNA_ssu_MeTfrase_G"/>
</dbReference>
<evidence type="ECO:0000313" key="6">
    <source>
        <dbReference type="Proteomes" id="UP000727490"/>
    </source>
</evidence>
<dbReference type="RefSeq" id="WP_219293602.1">
    <property type="nucleotide sequence ID" value="NZ_RPHB01000011.1"/>
</dbReference>
<keyword evidence="1 4" id="KW-0489">Methyltransferase</keyword>
<keyword evidence="4" id="KW-0963">Cytoplasm</keyword>
<protein>
    <recommendedName>
        <fullName evidence="4">Ribosomal RNA small subunit methyltransferase G</fullName>
        <ecNumber evidence="4">2.1.1.-</ecNumber>
    </recommendedName>
    <alternativeName>
        <fullName evidence="4">16S rRNA 7-methylguanosine methyltransferase</fullName>
        <shortName evidence="4">16S rRNA m7G methyltransferase</shortName>
    </alternativeName>
</protein>
<keyword evidence="2 4" id="KW-0808">Transferase</keyword>
<dbReference type="GO" id="GO:0070043">
    <property type="term" value="F:rRNA (guanine-N7-)-methyltransferase activity"/>
    <property type="evidence" value="ECO:0007669"/>
    <property type="project" value="UniProtKB-UniRule"/>
</dbReference>
<accession>A0A951J175</accession>